<evidence type="ECO:0000313" key="2">
    <source>
        <dbReference type="Proteomes" id="UP000515908"/>
    </source>
</evidence>
<dbReference type="InterPro" id="IPR036322">
    <property type="entry name" value="WD40_repeat_dom_sf"/>
</dbReference>
<gene>
    <name evidence="1" type="ORF">ADEAN_000808500</name>
</gene>
<reference evidence="1 2" key="1">
    <citation type="submission" date="2020-08" db="EMBL/GenBank/DDBJ databases">
        <authorList>
            <person name="Newling K."/>
            <person name="Davey J."/>
            <person name="Forrester S."/>
        </authorList>
    </citation>
    <scope>NUCLEOTIDE SEQUENCE [LARGE SCALE GENOMIC DNA]</scope>
    <source>
        <strain evidence="2">Crithidia deanei Carvalho (ATCC PRA-265)</strain>
    </source>
</reference>
<sequence length="790" mass="87377">MLALQELIPPSSSQVQCTLLLEDGQEGDEVILLTAVNSIINAHRVDSTNCSVSCLGRQIDVGSPVLAMIGIQHQCFLAWTERGELFTIRYQANLPYRQNSVDAYSPDRHWFIVDQCTLSLPTLRVKQDPLFSVSNQKNHILCALLEGFLFGVFVDFSVVANTVGFNDCWLDTHTYGKARRYATSDGVRMDESPEERLTRVEREWRECTNDVADEELLTKYTLSELAEWKHECESKMPTPSGVCPADRPIVHFGTRRFHPHYQQIHSISPRLSGGFEVVYDSGMVEHYSSVFPSVSGERSSNLPEENCVFAADFPPTATSDGARLLVSTASGTVFSWNDAFEVKKTFTEAVTLVDCVVRMEEQQAWYRDVWCVLSDGSIACVTVDQMTGNCIEEDDDCLGTPWPRHCFDGIPSSFRARRILPVTSLHDLASFRRTERLSLISDLHSDYYVVDLKERRVVRAWTADGTLSCMSVTPSGDLVTGSVNGRVKRHTPVCQLPGRYECLFPDHDTKQVSSVDIVEDRGVHYMLLTHLNTVKVFQWGVTGEDSFSIQELPTDDELCAKADDDALLLHATVWEGQVVQCTSTQITVGQASFPLPGCLCASSVRAEPNGEKELCIVTSDSSRVFLFSLTASGLTELLPSPHVTADRANIQSTRVQMLHVEGLVEVVVLCCYEDGLNELLCFSKEGNTCSFSRNVSLPGPREWPNRFCLWHFTGGDARVGRLYALLHEWGGGPADVVLEGGTGVSSHGQQGALRPLLHGGPFLPRPVPVQCLTAPAGHRQTGGTGRGESV</sequence>
<dbReference type="VEuPathDB" id="TriTrypDB:ADEAN_000808500"/>
<keyword evidence="2" id="KW-1185">Reference proteome</keyword>
<accession>A0A7G2CPT9</accession>
<dbReference type="Proteomes" id="UP000515908">
    <property type="component" value="Chromosome 17"/>
</dbReference>
<dbReference type="AlphaFoldDB" id="A0A7G2CPT9"/>
<dbReference type="EMBL" id="LR877161">
    <property type="protein sequence ID" value="CAD2220563.1"/>
    <property type="molecule type" value="Genomic_DNA"/>
</dbReference>
<dbReference type="SUPFAM" id="SSF50978">
    <property type="entry name" value="WD40 repeat-like"/>
    <property type="match status" value="1"/>
</dbReference>
<evidence type="ECO:0000313" key="1">
    <source>
        <dbReference type="EMBL" id="CAD2220563.1"/>
    </source>
</evidence>
<protein>
    <submittedName>
        <fullName evidence="1">Uncharacterized protein</fullName>
    </submittedName>
</protein>
<proteinExistence type="predicted"/>
<organism evidence="1 2">
    <name type="scientific">Angomonas deanei</name>
    <dbReference type="NCBI Taxonomy" id="59799"/>
    <lineage>
        <taxon>Eukaryota</taxon>
        <taxon>Discoba</taxon>
        <taxon>Euglenozoa</taxon>
        <taxon>Kinetoplastea</taxon>
        <taxon>Metakinetoplastina</taxon>
        <taxon>Trypanosomatida</taxon>
        <taxon>Trypanosomatidae</taxon>
        <taxon>Strigomonadinae</taxon>
        <taxon>Angomonas</taxon>
    </lineage>
</organism>
<name>A0A7G2CPT9_9TRYP</name>